<dbReference type="Gene3D" id="2.40.50.140">
    <property type="entry name" value="Nucleic acid-binding proteins"/>
    <property type="match status" value="1"/>
</dbReference>
<organism evidence="4 5">
    <name type="scientific">Halomonas cerina</name>
    <dbReference type="NCBI Taxonomy" id="447424"/>
    <lineage>
        <taxon>Bacteria</taxon>
        <taxon>Pseudomonadati</taxon>
        <taxon>Pseudomonadota</taxon>
        <taxon>Gammaproteobacteria</taxon>
        <taxon>Oceanospirillales</taxon>
        <taxon>Halomonadaceae</taxon>
        <taxon>Halomonas</taxon>
    </lineage>
</organism>
<accession>A0A839V6T5</accession>
<dbReference type="Proteomes" id="UP000547614">
    <property type="component" value="Unassembled WGS sequence"/>
</dbReference>
<dbReference type="InterPro" id="IPR012340">
    <property type="entry name" value="NA-bd_OB-fold"/>
</dbReference>
<reference evidence="4 5" key="1">
    <citation type="submission" date="2020-08" db="EMBL/GenBank/DDBJ databases">
        <title>Genomic Encyclopedia of Type Strains, Phase III (KMG-III): the genomes of soil and plant-associated and newly described type strains.</title>
        <authorList>
            <person name="Whitman W."/>
        </authorList>
    </citation>
    <scope>NUCLEOTIDE SEQUENCE [LARGE SCALE GENOMIC DNA]</scope>
    <source>
        <strain evidence="4 5">CECT 7282</strain>
    </source>
</reference>
<evidence type="ECO:0000313" key="5">
    <source>
        <dbReference type="Proteomes" id="UP000547614"/>
    </source>
</evidence>
<dbReference type="InterPro" id="IPR002059">
    <property type="entry name" value="CSP_DNA-bd"/>
</dbReference>
<dbReference type="GO" id="GO:0003676">
    <property type="term" value="F:nucleic acid binding"/>
    <property type="evidence" value="ECO:0007669"/>
    <property type="project" value="InterPro"/>
</dbReference>
<dbReference type="RefSeq" id="WP_281376015.1">
    <property type="nucleotide sequence ID" value="NZ_JACHXP010000011.1"/>
</dbReference>
<evidence type="ECO:0000259" key="3">
    <source>
        <dbReference type="PROSITE" id="PS51857"/>
    </source>
</evidence>
<proteinExistence type="predicted"/>
<dbReference type="PANTHER" id="PTHR11544">
    <property type="entry name" value="COLD SHOCK DOMAIN CONTAINING PROTEINS"/>
    <property type="match status" value="1"/>
</dbReference>
<dbReference type="InterPro" id="IPR011129">
    <property type="entry name" value="CSD"/>
</dbReference>
<keyword evidence="2" id="KW-0472">Membrane</keyword>
<dbReference type="AlphaFoldDB" id="A0A839V6T5"/>
<dbReference type="PRINTS" id="PR00050">
    <property type="entry name" value="COLDSHOCK"/>
</dbReference>
<dbReference type="GO" id="GO:0005829">
    <property type="term" value="C:cytosol"/>
    <property type="evidence" value="ECO:0007669"/>
    <property type="project" value="UniProtKB-ARBA"/>
</dbReference>
<evidence type="ECO:0000256" key="2">
    <source>
        <dbReference type="SAM" id="Phobius"/>
    </source>
</evidence>
<dbReference type="EMBL" id="JACHXP010000011">
    <property type="protein sequence ID" value="MBB3191152.1"/>
    <property type="molecule type" value="Genomic_DNA"/>
</dbReference>
<dbReference type="Pfam" id="PF00313">
    <property type="entry name" value="CSD"/>
    <property type="match status" value="1"/>
</dbReference>
<keyword evidence="2" id="KW-1133">Transmembrane helix</keyword>
<dbReference type="InterPro" id="IPR050181">
    <property type="entry name" value="Cold_shock_domain"/>
</dbReference>
<comment type="subcellular location">
    <subcellularLocation>
        <location evidence="1">Cytoplasm</location>
    </subcellularLocation>
</comment>
<feature type="transmembrane region" description="Helical" evidence="2">
    <location>
        <begin position="46"/>
        <end position="70"/>
    </location>
</feature>
<dbReference type="CDD" id="cd04458">
    <property type="entry name" value="CSP_CDS"/>
    <property type="match status" value="1"/>
</dbReference>
<dbReference type="PROSITE" id="PS51857">
    <property type="entry name" value="CSD_2"/>
    <property type="match status" value="1"/>
</dbReference>
<dbReference type="SMART" id="SM00357">
    <property type="entry name" value="CSP"/>
    <property type="match status" value="1"/>
</dbReference>
<dbReference type="InterPro" id="IPR019844">
    <property type="entry name" value="CSD_CS"/>
</dbReference>
<keyword evidence="5" id="KW-1185">Reference proteome</keyword>
<dbReference type="PROSITE" id="PS00352">
    <property type="entry name" value="CSD_1"/>
    <property type="match status" value="1"/>
</dbReference>
<evidence type="ECO:0000313" key="4">
    <source>
        <dbReference type="EMBL" id="MBB3191152.1"/>
    </source>
</evidence>
<name>A0A839V6T5_9GAMM</name>
<dbReference type="SUPFAM" id="SSF50249">
    <property type="entry name" value="Nucleic acid-binding proteins"/>
    <property type="match status" value="1"/>
</dbReference>
<feature type="domain" description="CSD" evidence="3">
    <location>
        <begin position="88"/>
        <end position="152"/>
    </location>
</feature>
<keyword evidence="2" id="KW-0812">Transmembrane</keyword>
<sequence length="154" mass="16921">MNRKVVFRCTVISLLLAVPAPLLIALFIHLTGGVLSRELFASLEVGGVVLVYVAAAAAVFLLLLIATLAINALTPQLVNLAEVEDDDREIGEVKWFNVNKGYGFITRHSGEDVFVHFRAIRGRGHRTLAEGQKVRYHVTENERGLQADDVTVIT</sequence>
<protein>
    <submittedName>
        <fullName evidence="4">CspA family cold shock protein</fullName>
    </submittedName>
</protein>
<gene>
    <name evidence="4" type="ORF">FHR94_002399</name>
</gene>
<evidence type="ECO:0000256" key="1">
    <source>
        <dbReference type="RuleBase" id="RU000408"/>
    </source>
</evidence>
<comment type="caution">
    <text evidence="4">The sequence shown here is derived from an EMBL/GenBank/DDBJ whole genome shotgun (WGS) entry which is preliminary data.</text>
</comment>